<organism evidence="1 2">
    <name type="scientific">Sporosarcina psychrophila</name>
    <name type="common">Bacillus psychrophilus</name>
    <dbReference type="NCBI Taxonomy" id="1476"/>
    <lineage>
        <taxon>Bacteria</taxon>
        <taxon>Bacillati</taxon>
        <taxon>Bacillota</taxon>
        <taxon>Bacilli</taxon>
        <taxon>Bacillales</taxon>
        <taxon>Caryophanaceae</taxon>
        <taxon>Sporosarcina</taxon>
    </lineage>
</organism>
<comment type="caution">
    <text evidence="1">The sequence shown here is derived from an EMBL/GenBank/DDBJ whole genome shotgun (WGS) entry which is preliminary data.</text>
</comment>
<sequence>MDMSSIMASQLRSLQSTVQLSVLNNALAMNTAAATDMLKSLSNQSVAAHPHKGASVDVQA</sequence>
<evidence type="ECO:0000313" key="2">
    <source>
        <dbReference type="Proteomes" id="UP001549104"/>
    </source>
</evidence>
<dbReference type="RefSeq" id="WP_067206503.1">
    <property type="nucleotide sequence ID" value="NZ_CP014616.1"/>
</dbReference>
<keyword evidence="2" id="KW-1185">Reference proteome</keyword>
<reference evidence="1 2" key="1">
    <citation type="submission" date="2024-06" db="EMBL/GenBank/DDBJ databases">
        <title>Sorghum-associated microbial communities from plants grown in Nebraska, USA.</title>
        <authorList>
            <person name="Schachtman D."/>
        </authorList>
    </citation>
    <scope>NUCLEOTIDE SEQUENCE [LARGE SCALE GENOMIC DNA]</scope>
    <source>
        <strain evidence="1 2">1288</strain>
    </source>
</reference>
<protein>
    <recommendedName>
        <fullName evidence="3">Motility protein</fullName>
    </recommendedName>
</protein>
<evidence type="ECO:0000313" key="1">
    <source>
        <dbReference type="EMBL" id="MET3658103.1"/>
    </source>
</evidence>
<dbReference type="Proteomes" id="UP001549104">
    <property type="component" value="Unassembled WGS sequence"/>
</dbReference>
<evidence type="ECO:0008006" key="3">
    <source>
        <dbReference type="Google" id="ProtNLM"/>
    </source>
</evidence>
<dbReference type="EMBL" id="JBEPME010000004">
    <property type="protein sequence ID" value="MET3658103.1"/>
    <property type="molecule type" value="Genomic_DNA"/>
</dbReference>
<accession>A0ABV2KDG4</accession>
<name>A0ABV2KDG4_SPOPS</name>
<proteinExistence type="predicted"/>
<gene>
    <name evidence="1" type="ORF">ABIC55_003200</name>
</gene>